<proteinExistence type="predicted"/>
<reference evidence="1" key="1">
    <citation type="submission" date="2017-05" db="UniProtKB">
        <authorList>
            <consortium name="EnsemblMetazoa"/>
        </authorList>
    </citation>
    <scope>IDENTIFICATION</scope>
</reference>
<protein>
    <submittedName>
        <fullName evidence="1">Uncharacterized protein</fullName>
    </submittedName>
</protein>
<sequence>MFFHYRYLQHFGLEGTGPVGIEVKKVLGDCVEIDNKSSDQYWSHGSAFTRGTNLNKTGDNCMQQIKFPSLNDKRESDGLFAMIDGGKSSDASSKIKKKMATIVYSEMLASEERHKDKELLYLEHSFLTMHRQVFYVIIN</sequence>
<accession>A0A1X7TQH3</accession>
<evidence type="ECO:0000313" key="1">
    <source>
        <dbReference type="EnsemblMetazoa" id="Aqu2.1.17199_001"/>
    </source>
</evidence>
<organism evidence="1">
    <name type="scientific">Amphimedon queenslandica</name>
    <name type="common">Sponge</name>
    <dbReference type="NCBI Taxonomy" id="400682"/>
    <lineage>
        <taxon>Eukaryota</taxon>
        <taxon>Metazoa</taxon>
        <taxon>Porifera</taxon>
        <taxon>Demospongiae</taxon>
        <taxon>Heteroscleromorpha</taxon>
        <taxon>Haplosclerida</taxon>
        <taxon>Niphatidae</taxon>
        <taxon>Amphimedon</taxon>
    </lineage>
</organism>
<name>A0A1X7TQH3_AMPQE</name>
<dbReference type="AlphaFoldDB" id="A0A1X7TQH3"/>
<dbReference type="EnsemblMetazoa" id="Aqu2.1.17199_001">
    <property type="protein sequence ID" value="Aqu2.1.17199_001"/>
    <property type="gene ID" value="Aqu2.1.17199"/>
</dbReference>
<dbReference type="InParanoid" id="A0A1X7TQH3"/>